<keyword evidence="10" id="KW-1185">Reference proteome</keyword>
<organism evidence="10 11">
    <name type="scientific">Branchiostoma floridae</name>
    <name type="common">Florida lancelet</name>
    <name type="synonym">Amphioxus</name>
    <dbReference type="NCBI Taxonomy" id="7739"/>
    <lineage>
        <taxon>Eukaryota</taxon>
        <taxon>Metazoa</taxon>
        <taxon>Chordata</taxon>
        <taxon>Cephalochordata</taxon>
        <taxon>Leptocardii</taxon>
        <taxon>Amphioxiformes</taxon>
        <taxon>Branchiostomatidae</taxon>
        <taxon>Branchiostoma</taxon>
    </lineage>
</organism>
<dbReference type="PRINTS" id="PR00412">
    <property type="entry name" value="EPOXHYDRLASE"/>
</dbReference>
<dbReference type="OrthoDB" id="428974at2759"/>
<feature type="region of interest" description="Disordered" evidence="8">
    <location>
        <begin position="425"/>
        <end position="454"/>
    </location>
</feature>
<evidence type="ECO:0000256" key="7">
    <source>
        <dbReference type="ARBA" id="ARBA00041848"/>
    </source>
</evidence>
<evidence type="ECO:0000256" key="6">
    <source>
        <dbReference type="ARBA" id="ARBA00039466"/>
    </source>
</evidence>
<dbReference type="Proteomes" id="UP000001554">
    <property type="component" value="Chromosome 2"/>
</dbReference>
<dbReference type="OMA" id="DDCALSH"/>
<comment type="subcellular location">
    <subcellularLocation>
        <location evidence="1">Cytoplasm</location>
    </subcellularLocation>
</comment>
<dbReference type="InterPro" id="IPR029058">
    <property type="entry name" value="AB_hydrolase_fold"/>
</dbReference>
<dbReference type="PRINTS" id="PR00111">
    <property type="entry name" value="ABHYDROLASE"/>
</dbReference>
<accession>A0A9J7HWW6</accession>
<dbReference type="GO" id="GO:0016787">
    <property type="term" value="F:hydrolase activity"/>
    <property type="evidence" value="ECO:0007669"/>
    <property type="project" value="UniProtKB-KW"/>
</dbReference>
<dbReference type="InterPro" id="IPR026151">
    <property type="entry name" value="Maspardin"/>
</dbReference>
<dbReference type="GeneID" id="118409073"/>
<evidence type="ECO:0000256" key="2">
    <source>
        <dbReference type="ARBA" id="ARBA00008645"/>
    </source>
</evidence>
<evidence type="ECO:0000313" key="10">
    <source>
        <dbReference type="Proteomes" id="UP000001554"/>
    </source>
</evidence>
<dbReference type="FunFam" id="3.40.50.1820:FF:000017">
    <property type="entry name" value="Abhydrolase domain containing 8"/>
    <property type="match status" value="1"/>
</dbReference>
<feature type="domain" description="AB hydrolase-1" evidence="9">
    <location>
        <begin position="627"/>
        <end position="730"/>
    </location>
</feature>
<dbReference type="GO" id="GO:0005737">
    <property type="term" value="C:cytoplasm"/>
    <property type="evidence" value="ECO:0007669"/>
    <property type="project" value="UniProtKB-SubCell"/>
</dbReference>
<feature type="domain" description="AB hydrolase-1" evidence="9">
    <location>
        <begin position="82"/>
        <end position="159"/>
    </location>
</feature>
<dbReference type="SUPFAM" id="SSF53474">
    <property type="entry name" value="alpha/beta-Hydrolases"/>
    <property type="match status" value="2"/>
</dbReference>
<dbReference type="RefSeq" id="XP_035665834.1">
    <property type="nucleotide sequence ID" value="XM_035809941.1"/>
</dbReference>
<dbReference type="InterPro" id="IPR000073">
    <property type="entry name" value="AB_hydrolase_1"/>
</dbReference>
<reference evidence="11" key="2">
    <citation type="submission" date="2025-08" db="UniProtKB">
        <authorList>
            <consortium name="RefSeq"/>
        </authorList>
    </citation>
    <scope>IDENTIFICATION</scope>
    <source>
        <strain evidence="11">S238N-H82</strain>
        <tissue evidence="11">Testes</tissue>
    </source>
</reference>
<evidence type="ECO:0000256" key="4">
    <source>
        <dbReference type="ARBA" id="ARBA00022490"/>
    </source>
</evidence>
<evidence type="ECO:0000313" key="11">
    <source>
        <dbReference type="RefSeq" id="XP_035665834.1"/>
    </source>
</evidence>
<dbReference type="Gene3D" id="3.40.50.1820">
    <property type="entry name" value="alpha/beta hydrolase"/>
    <property type="match status" value="2"/>
</dbReference>
<protein>
    <recommendedName>
        <fullName evidence="3">Maspardin</fullName>
    </recommendedName>
    <alternativeName>
        <fullName evidence="7">Alpha/beta hydrolase domain-containing protein 8</fullName>
    </alternativeName>
    <alternativeName>
        <fullName evidence="6">Protein ABHD8</fullName>
    </alternativeName>
</protein>
<feature type="compositionally biased region" description="Basic residues" evidence="8">
    <location>
        <begin position="876"/>
        <end position="894"/>
    </location>
</feature>
<evidence type="ECO:0000256" key="1">
    <source>
        <dbReference type="ARBA" id="ARBA00004496"/>
    </source>
</evidence>
<dbReference type="PANTHER" id="PTHR15913">
    <property type="entry name" value="ACID CLUSTER PROTEIN 33"/>
    <property type="match status" value="1"/>
</dbReference>
<sequence>MGEIRNSREYGSFRSSVSQKKVVVDDDDSKVWTMYDAGPRNVKCPLVCLPPVSGTADVFFRQIMALSGLGYRVIALQYPVYWSLQEWIDGFRKLLDHLQLDKIHIFGASLGGFLGQKFAEATYKSPRVHSMILCNAFSDTTVFQQTTTAPTFWLMPAFMLKKMVMGNFTQGMTEPAIADSVDFLVECLEGLPQSELASRLTLNCQDSYVEPQRIQNIAITVVDVFDESALSTSVKEELYKCYPNSKRAHLKSGGNFPYVSRSAEVNLYIQIHLRDFHGTRFSAIDPDMITDADREAIKQKLETDGAEANSEYNSRENAMTVMSGEDLRSTEVHTTQPHSARPPWRNRIRPLQKKELVEIRPGRWLKILHIKAAAGGGDHRSSNVDERQDQSVGCLTVKGDNTGMIIPSKKVDVGVNTTEAFISRKESEVNTAPGKTEFDTSHPEIPPLANTEDSIETTDKKGDLRDIFKDKKIFETPVKDDDMLKDNFSSSSNLCTASQLEQDDHAYGDKSMNLSHLNKVNNDSGGSSLVICTTESSKSLALLAESSTDKLNPPEKNLDLPCSTKSKTHNINHSNSNVNDSGIVKDKCKLETFYDKTRSHTAQNHQLHNGRDMPWLSEDDVPPSDTVLFFLHGVGGSYEVWMAQIDYFAAKGYQIVAPDLLGHGQSSAPEMGSAYHFREHARDMTAIFERYCGKRNVVIGHSYGCTFCTLLAHEQGLRMSRLVMVSGGAPSPLEPQPCHIFCLPVCLLDCISPMLVKCFLRRAFSTKGQLSTVEDMHKSFNVPAHVLRGTMVGQVWHEGDEDYHTEIEVPTLLIHGRQDGLVPLQDEYGMEEALPYCHLEVIEDVSHMVMMECPDKVNQLIHDFILQDSEELFSQKHVHRSPSRASQKHVHRSPSRASLKSTSKAIPAHLLTR</sequence>
<keyword evidence="4" id="KW-0963">Cytoplasm</keyword>
<dbReference type="InterPro" id="IPR000639">
    <property type="entry name" value="Epox_hydrolase-like"/>
</dbReference>
<keyword evidence="5" id="KW-0378">Hydrolase</keyword>
<proteinExistence type="inferred from homology"/>
<dbReference type="AlphaFoldDB" id="A0A9J7HWW6"/>
<feature type="region of interest" description="Disordered" evidence="8">
    <location>
        <begin position="875"/>
        <end position="913"/>
    </location>
</feature>
<comment type="similarity">
    <text evidence="2">Belongs to the AB hydrolase superfamily.</text>
</comment>
<evidence type="ECO:0000256" key="3">
    <source>
        <dbReference type="ARBA" id="ARBA00020148"/>
    </source>
</evidence>
<evidence type="ECO:0000256" key="8">
    <source>
        <dbReference type="SAM" id="MobiDB-lite"/>
    </source>
</evidence>
<dbReference type="PANTHER" id="PTHR15913:SF0">
    <property type="entry name" value="MASPARDIN"/>
    <property type="match status" value="1"/>
</dbReference>
<evidence type="ECO:0000259" key="9">
    <source>
        <dbReference type="Pfam" id="PF00561"/>
    </source>
</evidence>
<reference evidence="10" key="1">
    <citation type="journal article" date="2020" name="Nat. Ecol. Evol.">
        <title>Deeply conserved synteny resolves early events in vertebrate evolution.</title>
        <authorList>
            <person name="Simakov O."/>
            <person name="Marletaz F."/>
            <person name="Yue J.X."/>
            <person name="O'Connell B."/>
            <person name="Jenkins J."/>
            <person name="Brandt A."/>
            <person name="Calef R."/>
            <person name="Tung C.H."/>
            <person name="Huang T.K."/>
            <person name="Schmutz J."/>
            <person name="Satoh N."/>
            <person name="Yu J.K."/>
            <person name="Putnam N.H."/>
            <person name="Green R.E."/>
            <person name="Rokhsar D.S."/>
        </authorList>
    </citation>
    <scope>NUCLEOTIDE SEQUENCE [LARGE SCALE GENOMIC DNA]</scope>
    <source>
        <strain evidence="10">S238N-H82</strain>
    </source>
</reference>
<evidence type="ECO:0000256" key="5">
    <source>
        <dbReference type="ARBA" id="ARBA00022801"/>
    </source>
</evidence>
<dbReference type="Pfam" id="PF00561">
    <property type="entry name" value="Abhydrolase_1"/>
    <property type="match status" value="2"/>
</dbReference>
<dbReference type="KEGG" id="bfo:118409073"/>
<gene>
    <name evidence="11" type="primary">LOC118409073</name>
</gene>
<name>A0A9J7HWW6_BRAFL</name>
<feature type="compositionally biased region" description="Polar residues" evidence="8">
    <location>
        <begin position="895"/>
        <end position="904"/>
    </location>
</feature>